<keyword evidence="7" id="KW-0406">Ion transport</keyword>
<dbReference type="InterPro" id="IPR006685">
    <property type="entry name" value="MscS_channel_2nd"/>
</dbReference>
<dbReference type="InterPro" id="IPR011014">
    <property type="entry name" value="MscS_channel_TM-2"/>
</dbReference>
<keyword evidence="7" id="KW-0997">Cell inner membrane</keyword>
<evidence type="ECO:0000256" key="5">
    <source>
        <dbReference type="ARBA" id="ARBA00022989"/>
    </source>
</evidence>
<comment type="caution">
    <text evidence="7">Lacks conserved residue(s) required for the propagation of feature annotation.</text>
</comment>
<feature type="transmembrane region" description="Helical" evidence="7">
    <location>
        <begin position="65"/>
        <end position="91"/>
    </location>
</feature>
<comment type="subcellular location">
    <subcellularLocation>
        <location evidence="7">Cell inner membrane</location>
        <topology evidence="7">Multi-pass membrane protein</topology>
    </subcellularLocation>
    <subcellularLocation>
        <location evidence="1">Cell membrane</location>
        <topology evidence="1">Multi-pass membrane protein</topology>
    </subcellularLocation>
</comment>
<evidence type="ECO:0000256" key="7">
    <source>
        <dbReference type="RuleBase" id="RU369025"/>
    </source>
</evidence>
<dbReference type="SUPFAM" id="SSF82689">
    <property type="entry name" value="Mechanosensitive channel protein MscS (YggB), C-terminal domain"/>
    <property type="match status" value="1"/>
</dbReference>
<evidence type="ECO:0000256" key="6">
    <source>
        <dbReference type="ARBA" id="ARBA00023136"/>
    </source>
</evidence>
<evidence type="ECO:0000259" key="8">
    <source>
        <dbReference type="Pfam" id="PF00924"/>
    </source>
</evidence>
<protein>
    <recommendedName>
        <fullName evidence="7">Small-conductance mechanosensitive channel</fullName>
    </recommendedName>
</protein>
<name>A0ABV7TI11_9RHOB</name>
<dbReference type="EMBL" id="JBHRXI010000010">
    <property type="protein sequence ID" value="MFC3614359.1"/>
    <property type="molecule type" value="Genomic_DNA"/>
</dbReference>
<keyword evidence="7" id="KW-0813">Transport</keyword>
<comment type="function">
    <text evidence="7">Mechanosensitive channel that participates in the regulation of osmotic pressure changes within the cell, opening in response to stretch forces in the membrane lipid bilayer, without the need for other proteins. Contributes to normal resistance to hypoosmotic shock. Forms an ion channel of 1.0 nanosiemens conductance with a slight preference for anions.</text>
</comment>
<keyword evidence="6 7" id="KW-0472">Membrane</keyword>
<dbReference type="InterPro" id="IPR010920">
    <property type="entry name" value="LSM_dom_sf"/>
</dbReference>
<keyword evidence="3" id="KW-1003">Cell membrane</keyword>
<dbReference type="Pfam" id="PF00924">
    <property type="entry name" value="MS_channel_2nd"/>
    <property type="match status" value="1"/>
</dbReference>
<dbReference type="Proteomes" id="UP001595629">
    <property type="component" value="Unassembled WGS sequence"/>
</dbReference>
<keyword evidence="5 7" id="KW-1133">Transmembrane helix</keyword>
<evidence type="ECO:0000259" key="9">
    <source>
        <dbReference type="Pfam" id="PF21082"/>
    </source>
</evidence>
<gene>
    <name evidence="10" type="ORF">ACFORG_11350</name>
</gene>
<dbReference type="Gene3D" id="3.30.70.100">
    <property type="match status" value="1"/>
</dbReference>
<dbReference type="SUPFAM" id="SSF82861">
    <property type="entry name" value="Mechanosensitive channel protein MscS (YggB), transmembrane region"/>
    <property type="match status" value="1"/>
</dbReference>
<sequence length="294" mass="32345">MEPVLENVSPLRIIYSEIETLVRTSIELLPNIIAAVFILLLTGLIAWGCARLVESGFRRSHSRPSLVSAVGTLTRLLVWTLGILIAVTVIFPNLTPAKLLAGLGIGSIAVGLAFKDIFENFLAGFLILLRKPMRIGDDIECAELTGKVEKITIRDTFLRKRSGELVLVPNSFVFKNPVRILTDRDTRRISITVGVAYGEDVDDSREVIRDAVAALPSISEGTDVQVFAKEFNSSSIDFLVRWWTDSAPVSEHRSRDEAVAAIKRALDEAGIEIPFPYRTLTFKEPLPLTGSGEA</sequence>
<reference evidence="11" key="1">
    <citation type="journal article" date="2019" name="Int. J. Syst. Evol. Microbiol.">
        <title>The Global Catalogue of Microorganisms (GCM) 10K type strain sequencing project: providing services to taxonomists for standard genome sequencing and annotation.</title>
        <authorList>
            <consortium name="The Broad Institute Genomics Platform"/>
            <consortium name="The Broad Institute Genome Sequencing Center for Infectious Disease"/>
            <person name="Wu L."/>
            <person name="Ma J."/>
        </authorList>
    </citation>
    <scope>NUCLEOTIDE SEQUENCE [LARGE SCALE GENOMIC DNA]</scope>
    <source>
        <strain evidence="11">KCTC 42911</strain>
    </source>
</reference>
<dbReference type="Pfam" id="PF05552">
    <property type="entry name" value="MS_channel_1st_1"/>
    <property type="match status" value="1"/>
</dbReference>
<dbReference type="InterPro" id="IPR008910">
    <property type="entry name" value="MSC_TM_helix"/>
</dbReference>
<comment type="caution">
    <text evidence="10">The sequence shown here is derived from an EMBL/GenBank/DDBJ whole genome shotgun (WGS) entry which is preliminary data.</text>
</comment>
<feature type="domain" description="Mechanosensitive ion channel MscS" evidence="8">
    <location>
        <begin position="116"/>
        <end position="178"/>
    </location>
</feature>
<evidence type="ECO:0000313" key="11">
    <source>
        <dbReference type="Proteomes" id="UP001595629"/>
    </source>
</evidence>
<evidence type="ECO:0000256" key="1">
    <source>
        <dbReference type="ARBA" id="ARBA00004651"/>
    </source>
</evidence>
<proteinExistence type="inferred from homology"/>
<feature type="transmembrane region" description="Helical" evidence="7">
    <location>
        <begin position="32"/>
        <end position="53"/>
    </location>
</feature>
<dbReference type="PANTHER" id="PTHR30221">
    <property type="entry name" value="SMALL-CONDUCTANCE MECHANOSENSITIVE CHANNEL"/>
    <property type="match status" value="1"/>
</dbReference>
<dbReference type="PANTHER" id="PTHR30221:SF1">
    <property type="entry name" value="SMALL-CONDUCTANCE MECHANOSENSITIVE CHANNEL"/>
    <property type="match status" value="1"/>
</dbReference>
<evidence type="ECO:0000256" key="2">
    <source>
        <dbReference type="ARBA" id="ARBA00008017"/>
    </source>
</evidence>
<dbReference type="InterPro" id="IPR023408">
    <property type="entry name" value="MscS_beta-dom_sf"/>
</dbReference>
<evidence type="ECO:0000313" key="10">
    <source>
        <dbReference type="EMBL" id="MFC3614359.1"/>
    </source>
</evidence>
<accession>A0ABV7TI11</accession>
<keyword evidence="4 7" id="KW-0812">Transmembrane</keyword>
<feature type="domain" description="Mechanosensitive ion channel MscS C-terminal" evidence="9">
    <location>
        <begin position="189"/>
        <end position="273"/>
    </location>
</feature>
<feature type="transmembrane region" description="Helical" evidence="7">
    <location>
        <begin position="103"/>
        <end position="129"/>
    </location>
</feature>
<dbReference type="RefSeq" id="WP_386735568.1">
    <property type="nucleotide sequence ID" value="NZ_JBHRXI010000010.1"/>
</dbReference>
<comment type="subunit">
    <text evidence="7">Homoheptamer.</text>
</comment>
<dbReference type="InterPro" id="IPR011066">
    <property type="entry name" value="MscS_channel_C_sf"/>
</dbReference>
<evidence type="ECO:0000256" key="4">
    <source>
        <dbReference type="ARBA" id="ARBA00022692"/>
    </source>
</evidence>
<dbReference type="Pfam" id="PF21082">
    <property type="entry name" value="MS_channel_3rd"/>
    <property type="match status" value="1"/>
</dbReference>
<comment type="similarity">
    <text evidence="2 7">Belongs to the MscS (TC 1.A.23) family.</text>
</comment>
<dbReference type="SUPFAM" id="SSF50182">
    <property type="entry name" value="Sm-like ribonucleoproteins"/>
    <property type="match status" value="1"/>
</dbReference>
<dbReference type="Gene3D" id="1.10.287.1260">
    <property type="match status" value="1"/>
</dbReference>
<keyword evidence="7" id="KW-0407">Ion channel</keyword>
<dbReference type="InterPro" id="IPR049278">
    <property type="entry name" value="MS_channel_C"/>
</dbReference>
<dbReference type="InterPro" id="IPR045275">
    <property type="entry name" value="MscS_archaea/bacteria_type"/>
</dbReference>
<evidence type="ECO:0000256" key="3">
    <source>
        <dbReference type="ARBA" id="ARBA00022475"/>
    </source>
</evidence>
<keyword evidence="11" id="KW-1185">Reference proteome</keyword>
<organism evidence="10 11">
    <name type="scientific">Lutimaribacter marinistellae</name>
    <dbReference type="NCBI Taxonomy" id="1820329"/>
    <lineage>
        <taxon>Bacteria</taxon>
        <taxon>Pseudomonadati</taxon>
        <taxon>Pseudomonadota</taxon>
        <taxon>Alphaproteobacteria</taxon>
        <taxon>Rhodobacterales</taxon>
        <taxon>Roseobacteraceae</taxon>
        <taxon>Lutimaribacter</taxon>
    </lineage>
</organism>
<dbReference type="Gene3D" id="2.30.30.60">
    <property type="match status" value="1"/>
</dbReference>